<dbReference type="PANTHER" id="PTHR40980:SF3">
    <property type="entry name" value="TONB-DEPENDENT RECEPTOR-LIKE BETA-BARREL DOMAIN-CONTAINING PROTEIN"/>
    <property type="match status" value="1"/>
</dbReference>
<dbReference type="Gene3D" id="2.170.130.10">
    <property type="entry name" value="TonB-dependent receptor, plug domain"/>
    <property type="match status" value="1"/>
</dbReference>
<dbReference type="PANTHER" id="PTHR40980">
    <property type="entry name" value="PLUG DOMAIN-CONTAINING PROTEIN"/>
    <property type="match status" value="1"/>
</dbReference>
<evidence type="ECO:0000256" key="2">
    <source>
        <dbReference type="ARBA" id="ARBA00022448"/>
    </source>
</evidence>
<comment type="similarity">
    <text evidence="9 11">Belongs to the TonB-dependent receptor family.</text>
</comment>
<keyword evidence="3 9" id="KW-1134">Transmembrane beta strand</keyword>
<feature type="compositionally biased region" description="Low complexity" evidence="12">
    <location>
        <begin position="35"/>
        <end position="51"/>
    </location>
</feature>
<gene>
    <name evidence="16" type="ORF">QFW77_12565</name>
</gene>
<dbReference type="InterPro" id="IPR000531">
    <property type="entry name" value="Beta-barrel_TonB"/>
</dbReference>
<keyword evidence="2 9" id="KW-0813">Transport</keyword>
<evidence type="ECO:0000256" key="10">
    <source>
        <dbReference type="PROSITE-ProRule" id="PRU10144"/>
    </source>
</evidence>
<evidence type="ECO:0000259" key="15">
    <source>
        <dbReference type="Pfam" id="PF07715"/>
    </source>
</evidence>
<proteinExistence type="inferred from homology"/>
<dbReference type="RefSeq" id="WP_280575190.1">
    <property type="nucleotide sequence ID" value="NZ_JARXRM010000036.1"/>
</dbReference>
<keyword evidence="7 9" id="KW-0472">Membrane</keyword>
<keyword evidence="8 9" id="KW-0998">Cell outer membrane</keyword>
<dbReference type="InterPro" id="IPR039426">
    <property type="entry name" value="TonB-dep_rcpt-like"/>
</dbReference>
<evidence type="ECO:0000256" key="7">
    <source>
        <dbReference type="ARBA" id="ARBA00023136"/>
    </source>
</evidence>
<dbReference type="SUPFAM" id="SSF56935">
    <property type="entry name" value="Porins"/>
    <property type="match status" value="1"/>
</dbReference>
<evidence type="ECO:0000259" key="14">
    <source>
        <dbReference type="Pfam" id="PF00593"/>
    </source>
</evidence>
<dbReference type="Pfam" id="PF00593">
    <property type="entry name" value="TonB_dep_Rec_b-barrel"/>
    <property type="match status" value="1"/>
</dbReference>
<evidence type="ECO:0000256" key="4">
    <source>
        <dbReference type="ARBA" id="ARBA00022692"/>
    </source>
</evidence>
<evidence type="ECO:0000256" key="5">
    <source>
        <dbReference type="ARBA" id="ARBA00022729"/>
    </source>
</evidence>
<dbReference type="Pfam" id="PF07715">
    <property type="entry name" value="Plug"/>
    <property type="match status" value="1"/>
</dbReference>
<keyword evidence="16" id="KW-0675">Receptor</keyword>
<evidence type="ECO:0000256" key="1">
    <source>
        <dbReference type="ARBA" id="ARBA00004571"/>
    </source>
</evidence>
<dbReference type="EMBL" id="JARXRM010000036">
    <property type="protein sequence ID" value="MDH5823811.1"/>
    <property type="molecule type" value="Genomic_DNA"/>
</dbReference>
<dbReference type="InterPro" id="IPR036942">
    <property type="entry name" value="Beta-barrel_TonB_sf"/>
</dbReference>
<feature type="domain" description="TonB-dependent receptor plug" evidence="15">
    <location>
        <begin position="77"/>
        <end position="180"/>
    </location>
</feature>
<feature type="domain" description="TonB-dependent receptor-like beta-barrel" evidence="14">
    <location>
        <begin position="434"/>
        <end position="896"/>
    </location>
</feature>
<dbReference type="Gene3D" id="2.40.170.20">
    <property type="entry name" value="TonB-dependent receptor, beta-barrel domain"/>
    <property type="match status" value="1"/>
</dbReference>
<dbReference type="InterPro" id="IPR010104">
    <property type="entry name" value="TonB_rcpt_bac"/>
</dbReference>
<organism evidence="16 17">
    <name type="scientific">Luteimonas endophytica</name>
    <dbReference type="NCBI Taxonomy" id="3042023"/>
    <lineage>
        <taxon>Bacteria</taxon>
        <taxon>Pseudomonadati</taxon>
        <taxon>Pseudomonadota</taxon>
        <taxon>Gammaproteobacteria</taxon>
        <taxon>Lysobacterales</taxon>
        <taxon>Lysobacteraceae</taxon>
        <taxon>Luteimonas</taxon>
    </lineage>
</organism>
<dbReference type="CDD" id="cd01347">
    <property type="entry name" value="ligand_gated_channel"/>
    <property type="match status" value="1"/>
</dbReference>
<evidence type="ECO:0000256" key="8">
    <source>
        <dbReference type="ARBA" id="ARBA00023237"/>
    </source>
</evidence>
<dbReference type="PROSITE" id="PS01156">
    <property type="entry name" value="TONB_DEPENDENT_REC_2"/>
    <property type="match status" value="1"/>
</dbReference>
<protein>
    <submittedName>
        <fullName evidence="16">TonB-dependent receptor</fullName>
    </submittedName>
</protein>
<keyword evidence="5 13" id="KW-0732">Signal</keyword>
<accession>A0ABT6JAF6</accession>
<feature type="chain" id="PRO_5045054252" evidence="13">
    <location>
        <begin position="27"/>
        <end position="931"/>
    </location>
</feature>
<dbReference type="InterPro" id="IPR010917">
    <property type="entry name" value="TonB_rcpt_CS"/>
</dbReference>
<dbReference type="Proteomes" id="UP001156940">
    <property type="component" value="Unassembled WGS sequence"/>
</dbReference>
<evidence type="ECO:0000256" key="3">
    <source>
        <dbReference type="ARBA" id="ARBA00022452"/>
    </source>
</evidence>
<sequence>MLKLERNLLSVALASAMLMLAANVHAQDTGEEDAAAQSAPQAEAEADQAATDADAVNLDAVTVTGIRRGIESAISVKRESTSIVEAISAEDIGKLPDVSIAESLARLPGVSAQRVAGRAQVISVRGLSPDFSTTLLNGREMVSTGDNRSVEFDQYPSELISNVIVYKTPDAALVGQGLTGTLDMRTVRPLSFGEPAGVVSIRGQRNSLGSAADASAHGERINASYITRSEDRRFGFSIGYSHSDTPIQENQVGLYEPWQAIGDGWRPGVPAGTFYSDGIKALRRTGNTERDGIMATLQFRPSNAWTSTLDLFYSEATQVSTANQFEVHLGDYNGGYGRLEVTDPSINDDGTFTGGVANNVYPLVRGMYNHREDEISAFGWNNEFFLGNVELAADVSYSKTERDEILLENNTQLLPAPQLDSVTLDFRSDGFSQLVPGRDYSDPGSLYLTNTIYGSGYGKTPRVEDELRAFRLDASIPAPQSMAWLADVDVGINVADRQKSKWQPEGNINLGAQGDTPIGDDLQYGLVDLGFAGVGLIPSWNVPAAVERYMSFIPVDDLSYLIPKAWRVDEKITTGYARANIDTQWGSVPVRGNFGVQVQRVDQSSTARYWDSTLPDGENVQPITRGKEYTDVLPSLNLAFSLADDQTLRVALAEQVARPRVDELRASLEFGVNTATGEPGGSGGNPELDPWRAYAFDLSYEKYFGERAYLAAAFYYKDLRTYIYTETRDGYDFSDLLTDYVPGPGEPPTQTTGRFTSPYNGEGGSLRGLELSASLPLDLFSEALTGFGIVASASFNDSDITIPPPPNAQSSVGSENIALPGLSKRVYNFTAYYERSGFEARISQRKRSDFVGEIGNFDGDRTLRYVVGEDITDAQISYAFGDHTALAGLSLLFQASNITDEAYRTYAGTKDRPLEHIEWGRTYLLGLTYRF</sequence>
<keyword evidence="4 9" id="KW-0812">Transmembrane</keyword>
<evidence type="ECO:0000256" key="6">
    <source>
        <dbReference type="ARBA" id="ARBA00023077"/>
    </source>
</evidence>
<dbReference type="NCBIfam" id="TIGR01782">
    <property type="entry name" value="TonB-Xanth-Caul"/>
    <property type="match status" value="1"/>
</dbReference>
<reference evidence="16 17" key="1">
    <citation type="submission" date="2023-04" db="EMBL/GenBank/DDBJ databases">
        <title>Luteimonas endophyticus RD2P54.</title>
        <authorList>
            <person name="Sun J.-Q."/>
        </authorList>
    </citation>
    <scope>NUCLEOTIDE SEQUENCE [LARGE SCALE GENOMIC DNA]</scope>
    <source>
        <strain evidence="16 17">RD2P54</strain>
    </source>
</reference>
<name>A0ABT6JAF6_9GAMM</name>
<feature type="signal peptide" evidence="13">
    <location>
        <begin position="1"/>
        <end position="26"/>
    </location>
</feature>
<comment type="caution">
    <text evidence="16">The sequence shown here is derived from an EMBL/GenBank/DDBJ whole genome shotgun (WGS) entry which is preliminary data.</text>
</comment>
<evidence type="ECO:0000256" key="13">
    <source>
        <dbReference type="SAM" id="SignalP"/>
    </source>
</evidence>
<dbReference type="PROSITE" id="PS52016">
    <property type="entry name" value="TONB_DEPENDENT_REC_3"/>
    <property type="match status" value="1"/>
</dbReference>
<feature type="region of interest" description="Disordered" evidence="12">
    <location>
        <begin position="31"/>
        <end position="51"/>
    </location>
</feature>
<feature type="short sequence motif" description="TonB C-terminal box" evidence="10">
    <location>
        <begin position="914"/>
        <end position="931"/>
    </location>
</feature>
<evidence type="ECO:0000313" key="17">
    <source>
        <dbReference type="Proteomes" id="UP001156940"/>
    </source>
</evidence>
<evidence type="ECO:0000256" key="9">
    <source>
        <dbReference type="PROSITE-ProRule" id="PRU01360"/>
    </source>
</evidence>
<evidence type="ECO:0000313" key="16">
    <source>
        <dbReference type="EMBL" id="MDH5823811.1"/>
    </source>
</evidence>
<keyword evidence="6 11" id="KW-0798">TonB box</keyword>
<evidence type="ECO:0000256" key="12">
    <source>
        <dbReference type="SAM" id="MobiDB-lite"/>
    </source>
</evidence>
<dbReference type="InterPro" id="IPR012910">
    <property type="entry name" value="Plug_dom"/>
</dbReference>
<evidence type="ECO:0000256" key="11">
    <source>
        <dbReference type="RuleBase" id="RU003357"/>
    </source>
</evidence>
<keyword evidence="17" id="KW-1185">Reference proteome</keyword>
<dbReference type="InterPro" id="IPR037066">
    <property type="entry name" value="Plug_dom_sf"/>
</dbReference>
<comment type="subcellular location">
    <subcellularLocation>
        <location evidence="1 9">Cell outer membrane</location>
        <topology evidence="1 9">Multi-pass membrane protein</topology>
    </subcellularLocation>
</comment>